<keyword evidence="6" id="KW-1185">Reference proteome</keyword>
<evidence type="ECO:0000313" key="4">
    <source>
        <dbReference type="EMBL" id="NOJ69979.1"/>
    </source>
</evidence>
<sequence>MVSADQLLKNQIIHKAWEDPSFKERLLSNPKAAIKELLGISIPDHVELTTQEETKDHFILVIPPNPAEILPTDNVRRFFW</sequence>
<dbReference type="InterPro" id="IPR036648">
    <property type="entry name" value="CN_Hdrase_a/SCN_Hdrase_g_sf"/>
</dbReference>
<dbReference type="GO" id="GO:0046914">
    <property type="term" value="F:transition metal ion binding"/>
    <property type="evidence" value="ECO:0007669"/>
    <property type="project" value="InterPro"/>
</dbReference>
<dbReference type="GeneID" id="94487190"/>
<dbReference type="GO" id="GO:0003824">
    <property type="term" value="F:catalytic activity"/>
    <property type="evidence" value="ECO:0007669"/>
    <property type="project" value="InterPro"/>
</dbReference>
<comment type="caution">
    <text evidence="4">The sequence shown here is derived from an EMBL/GenBank/DDBJ whole genome shotgun (WGS) entry which is preliminary data.</text>
</comment>
<dbReference type="Gene3D" id="3.90.330.10">
    <property type="entry name" value="Nitrile hydratase alpha /Thiocyanate hydrolase gamma"/>
    <property type="match status" value="1"/>
</dbReference>
<gene>
    <name evidence="4" type="ORF">HMI46_05370</name>
    <name evidence="3" type="ORF">M5X12_20670</name>
</gene>
<accession>A0AAP6ZTM1</accession>
<evidence type="ECO:0000259" key="2">
    <source>
        <dbReference type="Pfam" id="PF02979"/>
    </source>
</evidence>
<dbReference type="AlphaFoldDB" id="A0AAP6ZTM1"/>
<proteinExistence type="predicted"/>
<dbReference type="NCBIfam" id="TIGR03793">
    <property type="entry name" value="leader_NHLP"/>
    <property type="match status" value="1"/>
</dbReference>
<dbReference type="SUPFAM" id="SSF56209">
    <property type="entry name" value="Nitrile hydratase alpha chain"/>
    <property type="match status" value="1"/>
</dbReference>
<keyword evidence="1" id="KW-0479">Metal-binding</keyword>
<dbReference type="RefSeq" id="WP_163976750.1">
    <property type="nucleotide sequence ID" value="NZ_JABFOR010000004.1"/>
</dbReference>
<name>A0AAP6ZTM1_PAEAL</name>
<evidence type="ECO:0000256" key="1">
    <source>
        <dbReference type="ARBA" id="ARBA00022723"/>
    </source>
</evidence>
<organism evidence="4 5">
    <name type="scientific">Paenibacillus alvei</name>
    <name type="common">Bacillus alvei</name>
    <dbReference type="NCBI Taxonomy" id="44250"/>
    <lineage>
        <taxon>Bacteria</taxon>
        <taxon>Bacillati</taxon>
        <taxon>Bacillota</taxon>
        <taxon>Bacilli</taxon>
        <taxon>Bacillales</taxon>
        <taxon>Paenibacillaceae</taxon>
        <taxon>Paenibacillus</taxon>
    </lineage>
</organism>
<dbReference type="EMBL" id="JAMDNP010000046">
    <property type="protein sequence ID" value="MCY9762954.1"/>
    <property type="molecule type" value="Genomic_DNA"/>
</dbReference>
<reference evidence="3 6" key="2">
    <citation type="submission" date="2022-05" db="EMBL/GenBank/DDBJ databases">
        <title>Genome Sequencing of Bee-Associated Microbes.</title>
        <authorList>
            <person name="Dunlap C."/>
        </authorList>
    </citation>
    <scope>NUCLEOTIDE SEQUENCE [LARGE SCALE GENOMIC DNA]</scope>
    <source>
        <strain evidence="3 6">NRRL B-04010</strain>
    </source>
</reference>
<dbReference type="Proteomes" id="UP000552038">
    <property type="component" value="Unassembled WGS sequence"/>
</dbReference>
<dbReference type="Proteomes" id="UP001527181">
    <property type="component" value="Unassembled WGS sequence"/>
</dbReference>
<feature type="domain" description="Nitrile hydratase alpha/Thiocyanate hydrolase gamma" evidence="2">
    <location>
        <begin position="10"/>
        <end position="62"/>
    </location>
</feature>
<dbReference type="InterPro" id="IPR004232">
    <property type="entry name" value="CN_Hdrtase_a/SCN_Hdrlase_g"/>
</dbReference>
<dbReference type="EMBL" id="JABFOR010000004">
    <property type="protein sequence ID" value="NOJ69979.1"/>
    <property type="molecule type" value="Genomic_DNA"/>
</dbReference>
<evidence type="ECO:0000313" key="3">
    <source>
        <dbReference type="EMBL" id="MCY9762954.1"/>
    </source>
</evidence>
<dbReference type="Pfam" id="PF02979">
    <property type="entry name" value="NHase_alpha"/>
    <property type="match status" value="1"/>
</dbReference>
<evidence type="ECO:0000313" key="5">
    <source>
        <dbReference type="Proteomes" id="UP000552038"/>
    </source>
</evidence>
<protein>
    <submittedName>
        <fullName evidence="3">NHLP leader peptide family RiPP</fullName>
    </submittedName>
    <submittedName>
        <fullName evidence="4">NHLP leader peptide family natural product</fullName>
    </submittedName>
</protein>
<reference evidence="4 5" key="1">
    <citation type="submission" date="2020-05" db="EMBL/GenBank/DDBJ databases">
        <title>Whole genome sequencing and identification of novel metabolites from Paenibacillus alvei strain JR949.</title>
        <authorList>
            <person name="Rajendhran J."/>
            <person name="Sree Pranav P."/>
            <person name="Mahalakshmi B."/>
            <person name="Karthikeyan R."/>
        </authorList>
    </citation>
    <scope>NUCLEOTIDE SEQUENCE [LARGE SCALE GENOMIC DNA]</scope>
    <source>
        <strain evidence="4 5">JR949</strain>
    </source>
</reference>
<dbReference type="InterPro" id="IPR022513">
    <property type="entry name" value="TOMM_pelo"/>
</dbReference>
<evidence type="ECO:0000313" key="6">
    <source>
        <dbReference type="Proteomes" id="UP001527181"/>
    </source>
</evidence>